<proteinExistence type="predicted"/>
<dbReference type="Proteomes" id="UP001157125">
    <property type="component" value="Unassembled WGS sequence"/>
</dbReference>
<accession>A0ABQ6IFT1</accession>
<comment type="caution">
    <text evidence="1">The sequence shown here is derived from an EMBL/GenBank/DDBJ whole genome shotgun (WGS) entry which is preliminary data.</text>
</comment>
<sequence>MGLARSGTTRATVSVRPNDRDLATLDGRYWSSSATAFTRAVMVSPTVERPFITRDTVARDTPAASATSAIVAAAGRLVTLGIAPPDVVPAGVPLLVERPPWREMVLHYGDGTPWATGFSCGRFTFGKRFHDDVSRVKPARSTMIRRVPW</sequence>
<keyword evidence="2" id="KW-1185">Reference proteome</keyword>
<evidence type="ECO:0000313" key="2">
    <source>
        <dbReference type="Proteomes" id="UP001157125"/>
    </source>
</evidence>
<evidence type="ECO:0000313" key="1">
    <source>
        <dbReference type="EMBL" id="GMA35587.1"/>
    </source>
</evidence>
<gene>
    <name evidence="1" type="ORF">GCM10025876_17910</name>
</gene>
<reference evidence="2" key="1">
    <citation type="journal article" date="2019" name="Int. J. Syst. Evol. Microbiol.">
        <title>The Global Catalogue of Microorganisms (GCM) 10K type strain sequencing project: providing services to taxonomists for standard genome sequencing and annotation.</title>
        <authorList>
            <consortium name="The Broad Institute Genomics Platform"/>
            <consortium name="The Broad Institute Genome Sequencing Center for Infectious Disease"/>
            <person name="Wu L."/>
            <person name="Ma J."/>
        </authorList>
    </citation>
    <scope>NUCLEOTIDE SEQUENCE [LARGE SCALE GENOMIC DNA]</scope>
    <source>
        <strain evidence="2">NBRC 112299</strain>
    </source>
</reference>
<protein>
    <submittedName>
        <fullName evidence="1">Uncharacterized protein</fullName>
    </submittedName>
</protein>
<organism evidence="1 2">
    <name type="scientific">Demequina litorisediminis</name>
    <dbReference type="NCBI Taxonomy" id="1849022"/>
    <lineage>
        <taxon>Bacteria</taxon>
        <taxon>Bacillati</taxon>
        <taxon>Actinomycetota</taxon>
        <taxon>Actinomycetes</taxon>
        <taxon>Micrococcales</taxon>
        <taxon>Demequinaceae</taxon>
        <taxon>Demequina</taxon>
    </lineage>
</organism>
<name>A0ABQ6IFT1_9MICO</name>
<dbReference type="EMBL" id="BSUN01000001">
    <property type="protein sequence ID" value="GMA35587.1"/>
    <property type="molecule type" value="Genomic_DNA"/>
</dbReference>